<comment type="subcellular location">
    <subcellularLocation>
        <location evidence="1">Nucleus</location>
    </subcellularLocation>
</comment>
<evidence type="ECO:0000256" key="4">
    <source>
        <dbReference type="ARBA" id="ARBA00023187"/>
    </source>
</evidence>
<evidence type="ECO:0000256" key="1">
    <source>
        <dbReference type="ARBA" id="ARBA00004123"/>
    </source>
</evidence>
<evidence type="ECO:0000256" key="2">
    <source>
        <dbReference type="ARBA" id="ARBA00022664"/>
    </source>
</evidence>
<evidence type="ECO:0000256" key="5">
    <source>
        <dbReference type="ARBA" id="ARBA00023242"/>
    </source>
</evidence>
<name>A0ABD3B4I2_9GENT</name>
<evidence type="ECO:0000313" key="8">
    <source>
        <dbReference type="Proteomes" id="UP001630127"/>
    </source>
</evidence>
<keyword evidence="3" id="KW-0677">Repeat</keyword>
<reference evidence="7 8" key="1">
    <citation type="submission" date="2024-11" db="EMBL/GenBank/DDBJ databases">
        <title>A near-complete genome assembly of Cinchona calisaya.</title>
        <authorList>
            <person name="Lian D.C."/>
            <person name="Zhao X.W."/>
            <person name="Wei L."/>
        </authorList>
    </citation>
    <scope>NUCLEOTIDE SEQUENCE [LARGE SCALE GENOMIC DNA]</scope>
    <source>
        <tissue evidence="7">Nenye</tissue>
    </source>
</reference>
<keyword evidence="4" id="KW-0508">mRNA splicing</keyword>
<dbReference type="SUPFAM" id="SSF48452">
    <property type="entry name" value="TPR-like"/>
    <property type="match status" value="1"/>
</dbReference>
<accession>A0ABD3B4I2</accession>
<dbReference type="Gene3D" id="1.25.40.10">
    <property type="entry name" value="Tetratricopeptide repeat domain"/>
    <property type="match status" value="1"/>
</dbReference>
<dbReference type="GO" id="GO:0005634">
    <property type="term" value="C:nucleus"/>
    <property type="evidence" value="ECO:0007669"/>
    <property type="project" value="UniProtKB-SubCell"/>
</dbReference>
<dbReference type="GO" id="GO:0008380">
    <property type="term" value="P:RNA splicing"/>
    <property type="evidence" value="ECO:0007669"/>
    <property type="project" value="UniProtKB-KW"/>
</dbReference>
<dbReference type="GO" id="GO:0006397">
    <property type="term" value="P:mRNA processing"/>
    <property type="evidence" value="ECO:0007669"/>
    <property type="project" value="UniProtKB-KW"/>
</dbReference>
<evidence type="ECO:0000313" key="7">
    <source>
        <dbReference type="EMBL" id="KAL3538462.1"/>
    </source>
</evidence>
<proteinExistence type="predicted"/>
<dbReference type="EMBL" id="JBJUIK010000001">
    <property type="protein sequence ID" value="KAL3538462.1"/>
    <property type="molecule type" value="Genomic_DNA"/>
</dbReference>
<dbReference type="InterPro" id="IPR011990">
    <property type="entry name" value="TPR-like_helical_dom_sf"/>
</dbReference>
<keyword evidence="5" id="KW-0539">Nucleus</keyword>
<protein>
    <submittedName>
        <fullName evidence="7">Uncharacterized protein</fullName>
    </submittedName>
</protein>
<keyword evidence="8" id="KW-1185">Reference proteome</keyword>
<evidence type="ECO:0000256" key="6">
    <source>
        <dbReference type="SAM" id="MobiDB-lite"/>
    </source>
</evidence>
<keyword evidence="2" id="KW-0507">mRNA processing</keyword>
<feature type="compositionally biased region" description="Acidic residues" evidence="6">
    <location>
        <begin position="30"/>
        <end position="40"/>
    </location>
</feature>
<organism evidence="7 8">
    <name type="scientific">Cinchona calisaya</name>
    <dbReference type="NCBI Taxonomy" id="153742"/>
    <lineage>
        <taxon>Eukaryota</taxon>
        <taxon>Viridiplantae</taxon>
        <taxon>Streptophyta</taxon>
        <taxon>Embryophyta</taxon>
        <taxon>Tracheophyta</taxon>
        <taxon>Spermatophyta</taxon>
        <taxon>Magnoliopsida</taxon>
        <taxon>eudicotyledons</taxon>
        <taxon>Gunneridae</taxon>
        <taxon>Pentapetalae</taxon>
        <taxon>asterids</taxon>
        <taxon>lamiids</taxon>
        <taxon>Gentianales</taxon>
        <taxon>Rubiaceae</taxon>
        <taxon>Cinchonoideae</taxon>
        <taxon>Cinchoneae</taxon>
        <taxon>Cinchona</taxon>
    </lineage>
</organism>
<sequence>MAEIKTADSPLLSSEEPPPPPRETTTNFDGDGDGDGDDYMPDAQNPKKSPHDEAQLNLQIQTLETELSSNPSHYDAHVQYIRALRKQRNLEKLRQARQAMTALFPLGPELWWEWTRDESALSSGITLQT</sequence>
<gene>
    <name evidence="7" type="ORF">ACH5RR_001828</name>
</gene>
<dbReference type="PANTHER" id="PTHR17204">
    <property type="entry name" value="PRE-MRNA PROCESSING PROTEIN PRP39-RELATED"/>
    <property type="match status" value="1"/>
</dbReference>
<dbReference type="Proteomes" id="UP001630127">
    <property type="component" value="Unassembled WGS sequence"/>
</dbReference>
<feature type="region of interest" description="Disordered" evidence="6">
    <location>
        <begin position="1"/>
        <end position="52"/>
    </location>
</feature>
<comment type="caution">
    <text evidence="7">The sequence shown here is derived from an EMBL/GenBank/DDBJ whole genome shotgun (WGS) entry which is preliminary data.</text>
</comment>
<dbReference type="PANTHER" id="PTHR17204:SF25">
    <property type="entry name" value="RRM DOMAIN-CONTAINING PROTEIN"/>
    <property type="match status" value="1"/>
</dbReference>
<dbReference type="AlphaFoldDB" id="A0ABD3B4I2"/>
<evidence type="ECO:0000256" key="3">
    <source>
        <dbReference type="ARBA" id="ARBA00022737"/>
    </source>
</evidence>